<reference evidence="2 3" key="1">
    <citation type="journal article" date="2011" name="J. Bacteriol.">
        <title>Complete genome sequence of the cellulose-degrading bacterium Cellulosilyticum lentocellum.</title>
        <authorList>
            <consortium name="US DOE Joint Genome Institute"/>
            <person name="Miller D.A."/>
            <person name="Suen G."/>
            <person name="Bruce D."/>
            <person name="Copeland A."/>
            <person name="Cheng J.F."/>
            <person name="Detter C."/>
            <person name="Goodwin L.A."/>
            <person name="Han C.S."/>
            <person name="Hauser L.J."/>
            <person name="Land M.L."/>
            <person name="Lapidus A."/>
            <person name="Lucas S."/>
            <person name="Meincke L."/>
            <person name="Pitluck S."/>
            <person name="Tapia R."/>
            <person name="Teshima H."/>
            <person name="Woyke T."/>
            <person name="Fox B.G."/>
            <person name="Angert E.R."/>
            <person name="Currie C.R."/>
        </authorList>
    </citation>
    <scope>NUCLEOTIDE SEQUENCE [LARGE SCALE GENOMIC DNA]</scope>
    <source>
        <strain evidence="3">ATCC 49066 / DSM 5427 / NCIMB 11756 / RHM5</strain>
    </source>
</reference>
<evidence type="ECO:0000313" key="2">
    <source>
        <dbReference type="EMBL" id="ADZ85484.1"/>
    </source>
</evidence>
<feature type="transmembrane region" description="Helical" evidence="1">
    <location>
        <begin position="12"/>
        <end position="37"/>
    </location>
</feature>
<feature type="transmembrane region" description="Helical" evidence="1">
    <location>
        <begin position="215"/>
        <end position="234"/>
    </location>
</feature>
<protein>
    <submittedName>
        <fullName evidence="2">Uncharacterized protein</fullName>
    </submittedName>
</protein>
<feature type="transmembrane region" description="Helical" evidence="1">
    <location>
        <begin position="119"/>
        <end position="135"/>
    </location>
</feature>
<gene>
    <name evidence="2" type="ordered locus">Clole_3804</name>
</gene>
<dbReference type="RefSeq" id="WP_013658758.1">
    <property type="nucleotide sequence ID" value="NC_015275.1"/>
</dbReference>
<feature type="transmembrane region" description="Helical" evidence="1">
    <location>
        <begin position="191"/>
        <end position="208"/>
    </location>
</feature>
<evidence type="ECO:0000256" key="1">
    <source>
        <dbReference type="SAM" id="Phobius"/>
    </source>
</evidence>
<feature type="transmembrane region" description="Helical" evidence="1">
    <location>
        <begin position="414"/>
        <end position="435"/>
    </location>
</feature>
<dbReference type="EMBL" id="CP002582">
    <property type="protein sequence ID" value="ADZ85484.1"/>
    <property type="molecule type" value="Genomic_DNA"/>
</dbReference>
<dbReference type="eggNOG" id="ENOG5032U6P">
    <property type="taxonomic scope" value="Bacteria"/>
</dbReference>
<keyword evidence="1" id="KW-0812">Transmembrane</keyword>
<dbReference type="HOGENOM" id="CLU_401004_0_0_9"/>
<dbReference type="KEGG" id="cle:Clole_3804"/>
<keyword evidence="3" id="KW-1185">Reference proteome</keyword>
<feature type="transmembrane region" description="Helical" evidence="1">
    <location>
        <begin position="88"/>
        <end position="107"/>
    </location>
</feature>
<feature type="transmembrane region" description="Helical" evidence="1">
    <location>
        <begin position="530"/>
        <end position="551"/>
    </location>
</feature>
<proteinExistence type="predicted"/>
<sequence>MIKGKIRENKQLILAISISFITLLIAAVVFCTKTQIYDSEYYWSWGMSIFNNGKINFLNFPETFRGYLYPFIIASLRVIGLKLFNSEWILFILFNCVIFTGIICVLVPKLLEYDMNSKYSWIKSFIFSILVVIFWRNHLVYSLSDIPAMAMFMLAVLMLKNLYKGKGIFPYLLKSFFIGCILYAAYNTRAIYLYAGILVIIYYIIINLKQNKITLIGFIGALILGGALIAIPQMKINEQYTGSSTPRVLTEQLFNYDNNLQMYQIYEGMGMTRYESLITQYEDYDKPAIGYPDVTGKQIIIEEGLTGSLGVLGLGDIIKLYLKYPFDFVSIYMNHIFSYLTIIWSDSTYIDSFCADKYFFFTINVFVWLYALAGWIFKGDCDKKRIGWENWGFLIIMLIPCIMCIPGVPELRFWSLIYFLIYGYICYRVSMNVVINGVIKNIWKVLLIGGTILFVGIGYAGNILRQAEVGAILFHTAAETGLVSKIPDTVRIMGYISLIVSFMIIYKVFVKSKEEGIKKYINSLMNGNRITLIGCSMCIVFSIVFSIWSVYVEKDTIKDILVPEILTEVQEIYTTQKVEVPNSDESLNVIPIEVNLSPETYYKVEFDMTIEDNMPTLFYLDFYNEGYDRAEQDITINPKKGKNHYSYNIFSGKDVPTNVFLRIISITNTSYSIENLKIIEMKSNKN</sequence>
<feature type="transmembrane region" description="Helical" evidence="1">
    <location>
        <begin position="168"/>
        <end position="185"/>
    </location>
</feature>
<dbReference type="Proteomes" id="UP000008467">
    <property type="component" value="Chromosome"/>
</dbReference>
<dbReference type="STRING" id="642492.Clole_3804"/>
<organism evidence="2 3">
    <name type="scientific">Cellulosilyticum lentocellum (strain ATCC 49066 / DSM 5427 / NCIMB 11756 / RHM5)</name>
    <name type="common">Clostridium lentocellum</name>
    <dbReference type="NCBI Taxonomy" id="642492"/>
    <lineage>
        <taxon>Bacteria</taxon>
        <taxon>Bacillati</taxon>
        <taxon>Bacillota</taxon>
        <taxon>Clostridia</taxon>
        <taxon>Lachnospirales</taxon>
        <taxon>Cellulosilyticaceae</taxon>
        <taxon>Cellulosilyticum</taxon>
    </lineage>
</organism>
<feature type="transmembrane region" description="Helical" evidence="1">
    <location>
        <begin position="358"/>
        <end position="377"/>
    </location>
</feature>
<feature type="transmembrane region" description="Helical" evidence="1">
    <location>
        <begin position="389"/>
        <end position="408"/>
    </location>
</feature>
<feature type="transmembrane region" description="Helical" evidence="1">
    <location>
        <begin position="492"/>
        <end position="509"/>
    </location>
</feature>
<feature type="transmembrane region" description="Helical" evidence="1">
    <location>
        <begin position="442"/>
        <end position="461"/>
    </location>
</feature>
<accession>F2JIL4</accession>
<dbReference type="AlphaFoldDB" id="F2JIL4"/>
<evidence type="ECO:0000313" key="3">
    <source>
        <dbReference type="Proteomes" id="UP000008467"/>
    </source>
</evidence>
<keyword evidence="1" id="KW-0472">Membrane</keyword>
<keyword evidence="1" id="KW-1133">Transmembrane helix</keyword>
<name>F2JIL4_CELLD</name>